<organism evidence="1 2">
    <name type="scientific">Colletotrichum kahawae</name>
    <name type="common">Coffee berry disease fungus</name>
    <dbReference type="NCBI Taxonomy" id="34407"/>
    <lineage>
        <taxon>Eukaryota</taxon>
        <taxon>Fungi</taxon>
        <taxon>Dikarya</taxon>
        <taxon>Ascomycota</taxon>
        <taxon>Pezizomycotina</taxon>
        <taxon>Sordariomycetes</taxon>
        <taxon>Hypocreomycetidae</taxon>
        <taxon>Glomerellales</taxon>
        <taxon>Glomerellaceae</taxon>
        <taxon>Colletotrichum</taxon>
        <taxon>Colletotrichum gloeosporioides species complex</taxon>
    </lineage>
</organism>
<gene>
    <name evidence="1" type="ORF">CKAH01_16884</name>
</gene>
<evidence type="ECO:0000313" key="1">
    <source>
        <dbReference type="EMBL" id="KAK2758119.1"/>
    </source>
</evidence>
<dbReference type="EMBL" id="VYYT01000193">
    <property type="protein sequence ID" value="KAK2758119.1"/>
    <property type="molecule type" value="Genomic_DNA"/>
</dbReference>
<accession>A0AAE0D7S3</accession>
<dbReference type="Proteomes" id="UP001281614">
    <property type="component" value="Unassembled WGS sequence"/>
</dbReference>
<dbReference type="AlphaFoldDB" id="A0AAE0D7S3"/>
<proteinExistence type="predicted"/>
<evidence type="ECO:0000313" key="2">
    <source>
        <dbReference type="Proteomes" id="UP001281614"/>
    </source>
</evidence>
<name>A0AAE0D7S3_COLKA</name>
<protein>
    <submittedName>
        <fullName evidence="1">Uncharacterized protein</fullName>
    </submittedName>
</protein>
<keyword evidence="2" id="KW-1185">Reference proteome</keyword>
<sequence>MSSKSAVITTRIHKSTQADALVDTRCDLYSLIDHNLAYKLRLLVIDRSEQLLGSFSDATGATKAIGVVIFNLKLYGYDEKIFAYTAKKNQIE</sequence>
<reference evidence="1" key="1">
    <citation type="submission" date="2023-02" db="EMBL/GenBank/DDBJ databases">
        <title>Colletotrichum kahawae CIFC_Que2 genome sequencing and assembly.</title>
        <authorList>
            <person name="Baroncelli R."/>
        </authorList>
    </citation>
    <scope>NUCLEOTIDE SEQUENCE</scope>
    <source>
        <strain evidence="1">CIFC_Que2</strain>
    </source>
</reference>
<comment type="caution">
    <text evidence="1">The sequence shown here is derived from an EMBL/GenBank/DDBJ whole genome shotgun (WGS) entry which is preliminary data.</text>
</comment>